<dbReference type="SUPFAM" id="SSF46565">
    <property type="entry name" value="Chaperone J-domain"/>
    <property type="match status" value="1"/>
</dbReference>
<dbReference type="Pfam" id="PF11875">
    <property type="entry name" value="DnaJ-like_C11_C"/>
    <property type="match status" value="1"/>
</dbReference>
<dbReference type="GO" id="GO:0016020">
    <property type="term" value="C:membrane"/>
    <property type="evidence" value="ECO:0007669"/>
    <property type="project" value="UniProtKB-SubCell"/>
</dbReference>
<dbReference type="Pfam" id="PF00226">
    <property type="entry name" value="DnaJ"/>
    <property type="match status" value="1"/>
</dbReference>
<dbReference type="InterPro" id="IPR018253">
    <property type="entry name" value="DnaJ_domain_CS"/>
</dbReference>
<dbReference type="eggNOG" id="KOG0718">
    <property type="taxonomic scope" value="Eukaryota"/>
</dbReference>
<dbReference type="PROSITE" id="PS00636">
    <property type="entry name" value="DNAJ_1"/>
    <property type="match status" value="1"/>
</dbReference>
<dbReference type="InterPro" id="IPR042162">
    <property type="entry name" value="AtJ13"/>
</dbReference>
<evidence type="ECO:0000313" key="6">
    <source>
        <dbReference type="RefSeq" id="XP_004511682.1"/>
    </source>
</evidence>
<reference evidence="5" key="1">
    <citation type="journal article" date="2013" name="Nat. Biotechnol.">
        <title>Draft genome sequence of chickpea (Cicer arietinum) provides a resource for trait improvement.</title>
        <authorList>
            <person name="Varshney R.K."/>
            <person name="Song C."/>
            <person name="Saxena R.K."/>
            <person name="Azam S."/>
            <person name="Yu S."/>
            <person name="Sharpe A.G."/>
            <person name="Cannon S."/>
            <person name="Baek J."/>
            <person name="Rosen B.D."/>
            <person name="Tar'an B."/>
            <person name="Millan T."/>
            <person name="Zhang X."/>
            <person name="Ramsay L.D."/>
            <person name="Iwata A."/>
            <person name="Wang Y."/>
            <person name="Nelson W."/>
            <person name="Farmer A.D."/>
            <person name="Gaur P.M."/>
            <person name="Soderlund C."/>
            <person name="Penmetsa R.V."/>
            <person name="Xu C."/>
            <person name="Bharti A.K."/>
            <person name="He W."/>
            <person name="Winter P."/>
            <person name="Zhao S."/>
            <person name="Hane J.K."/>
            <person name="Carrasquilla-Garcia N."/>
            <person name="Condie J.A."/>
            <person name="Upadhyaya H.D."/>
            <person name="Luo M.C."/>
            <person name="Thudi M."/>
            <person name="Gowda C.L."/>
            <person name="Singh N.P."/>
            <person name="Lichtenzveig J."/>
            <person name="Gali K.K."/>
            <person name="Rubio J."/>
            <person name="Nadarajan N."/>
            <person name="Dolezel J."/>
            <person name="Bansal K.C."/>
            <person name="Xu X."/>
            <person name="Edwards D."/>
            <person name="Zhang G."/>
            <person name="Kahl G."/>
            <person name="Gil J."/>
            <person name="Singh K.B."/>
            <person name="Datta S.K."/>
            <person name="Jackson S.A."/>
            <person name="Wang J."/>
            <person name="Cook D.R."/>
        </authorList>
    </citation>
    <scope>NUCLEOTIDE SEQUENCE [LARGE SCALE GENOMIC DNA]</scope>
    <source>
        <strain evidence="5">cv. CDC Frontier</strain>
    </source>
</reference>
<dbReference type="SMART" id="SM00271">
    <property type="entry name" value="DnaJ"/>
    <property type="match status" value="1"/>
</dbReference>
<dbReference type="InterPro" id="IPR001623">
    <property type="entry name" value="DnaJ_domain"/>
</dbReference>
<gene>
    <name evidence="6" type="primary">LOC101501134</name>
</gene>
<dbReference type="PANTHER" id="PTHR44914">
    <property type="entry name" value="CHAPERONE PROTEIN DNAJ 13"/>
    <property type="match status" value="1"/>
</dbReference>
<organism evidence="5 6">
    <name type="scientific">Cicer arietinum</name>
    <name type="common">Chickpea</name>
    <name type="synonym">Garbanzo</name>
    <dbReference type="NCBI Taxonomy" id="3827"/>
    <lineage>
        <taxon>Eukaryota</taxon>
        <taxon>Viridiplantae</taxon>
        <taxon>Streptophyta</taxon>
        <taxon>Embryophyta</taxon>
        <taxon>Tracheophyta</taxon>
        <taxon>Spermatophyta</taxon>
        <taxon>Magnoliopsida</taxon>
        <taxon>eudicotyledons</taxon>
        <taxon>Gunneridae</taxon>
        <taxon>Pentapetalae</taxon>
        <taxon>rosids</taxon>
        <taxon>fabids</taxon>
        <taxon>Fabales</taxon>
        <taxon>Fabaceae</taxon>
        <taxon>Papilionoideae</taxon>
        <taxon>50 kb inversion clade</taxon>
        <taxon>NPAAA clade</taxon>
        <taxon>Hologalegina</taxon>
        <taxon>IRL clade</taxon>
        <taxon>Cicereae</taxon>
        <taxon>Cicer</taxon>
    </lineage>
</organism>
<dbReference type="Pfam" id="PF22774">
    <property type="entry name" value="DNAJC11_beta-barrel"/>
    <property type="match status" value="1"/>
</dbReference>
<dbReference type="RefSeq" id="XP_004511682.1">
    <property type="nucleotide sequence ID" value="XM_004511625.3"/>
</dbReference>
<dbReference type="AlphaFoldDB" id="A0A1S2YXW3"/>
<dbReference type="Gene3D" id="1.10.287.110">
    <property type="entry name" value="DnaJ domain"/>
    <property type="match status" value="1"/>
</dbReference>
<accession>A0A1S2YXW3</accession>
<dbReference type="InterPro" id="IPR036869">
    <property type="entry name" value="J_dom_sf"/>
</dbReference>
<dbReference type="PRINTS" id="PR00625">
    <property type="entry name" value="JDOMAIN"/>
</dbReference>
<comment type="subcellular location">
    <subcellularLocation>
        <location evidence="1">Membrane</location>
    </subcellularLocation>
</comment>
<dbReference type="PaxDb" id="3827-XP_004511682.1"/>
<keyword evidence="2" id="KW-0472">Membrane</keyword>
<dbReference type="OrthoDB" id="10250354at2759"/>
<dbReference type="GeneID" id="101501134"/>
<dbReference type="InterPro" id="IPR055225">
    <property type="entry name" value="DNAJC11-like_beta-barrel"/>
</dbReference>
<dbReference type="STRING" id="3827.A0A1S2YXW3"/>
<keyword evidence="5" id="KW-1185">Reference proteome</keyword>
<dbReference type="CDD" id="cd06257">
    <property type="entry name" value="DnaJ"/>
    <property type="match status" value="1"/>
</dbReference>
<protein>
    <submittedName>
        <fullName evidence="6">Chaperone protein dnaJ 13-like</fullName>
    </submittedName>
</protein>
<evidence type="ECO:0000313" key="5">
    <source>
        <dbReference type="Proteomes" id="UP000087171"/>
    </source>
</evidence>
<dbReference type="PROSITE" id="PS50076">
    <property type="entry name" value="DNAJ_2"/>
    <property type="match status" value="1"/>
</dbReference>
<dbReference type="InterPro" id="IPR024586">
    <property type="entry name" value="DnaJ-like_C11_C"/>
</dbReference>
<feature type="domain" description="J" evidence="4">
    <location>
        <begin position="13"/>
        <end position="81"/>
    </location>
</feature>
<proteinExistence type="predicted"/>
<evidence type="ECO:0000256" key="3">
    <source>
        <dbReference type="ARBA" id="ARBA00023186"/>
    </source>
</evidence>
<evidence type="ECO:0000259" key="4">
    <source>
        <dbReference type="PROSITE" id="PS50076"/>
    </source>
</evidence>
<dbReference type="KEGG" id="cam:101501134"/>
<name>A0A1S2YXW3_CICAR</name>
<reference evidence="6" key="2">
    <citation type="submission" date="2025-08" db="UniProtKB">
        <authorList>
            <consortium name="RefSeq"/>
        </authorList>
    </citation>
    <scope>IDENTIFICATION</scope>
    <source>
        <tissue evidence="6">Etiolated seedlings</tissue>
    </source>
</reference>
<sequence>MDEQNEEAQDNKKLYAVLNLSPEASDEEIRKAYRQWAQVYHPDKYQSPPMKLIATENFQKVCEAYEILSDPNKRQVYDIYGMEGLISGLELGPMLNKAEEIKAELERLKRRREQEKLAAHFRSSGTILANMSLPNFLDGDGLFRGMAMTSEIQSRMSKQTIATIGGNLAVDGHEGGGAASAVLSHQISEVSSIEFMASAGLRALLGVQTSRHLSSHSSATMGLSMSLKDGSLNLSNAWTRQLSETTNGHIQLMLGSQSSVAVGWQKKDQRRSASGEIKFGTGSFETAVQYTHRFSSKSHGCIAGRVGSSSIEIEVGGGRKLSKFSTVRWLYVVGIQGISWRFELYRGGQKLVIPILLTTHLNPVFATGALVVPTSFYFILKKFLIKPYYHKRNKQKALEKEEKTSAQVQEGRAAAEKAQQLQQNVANRKRNKQLETGGLVIMKALYGNDTILKNLYSSSGTSPESTSGVIDVTTSLNFLVDDSGHLKLHEGVKKSGIMGFCDPCPGDSKLLYVEYAYAGNEHKVLVGDYEELLIPQGTHMI</sequence>
<dbReference type="Proteomes" id="UP000087171">
    <property type="component" value="Chromosome Ca8"/>
</dbReference>
<evidence type="ECO:0000256" key="2">
    <source>
        <dbReference type="ARBA" id="ARBA00023136"/>
    </source>
</evidence>
<dbReference type="PANTHER" id="PTHR44914:SF1">
    <property type="entry name" value="CHAPERONE PROTEIN DNAJ 13"/>
    <property type="match status" value="1"/>
</dbReference>
<evidence type="ECO:0000256" key="1">
    <source>
        <dbReference type="ARBA" id="ARBA00004370"/>
    </source>
</evidence>
<keyword evidence="3" id="KW-0143">Chaperone</keyword>